<dbReference type="Proteomes" id="UP000007110">
    <property type="component" value="Unassembled WGS sequence"/>
</dbReference>
<dbReference type="KEGG" id="spu:100889488"/>
<dbReference type="InterPro" id="IPR027417">
    <property type="entry name" value="P-loop_NTPase"/>
</dbReference>
<evidence type="ECO:0000256" key="1">
    <source>
        <dbReference type="ARBA" id="ARBA00005771"/>
    </source>
</evidence>
<reference evidence="5" key="1">
    <citation type="submission" date="2015-02" db="EMBL/GenBank/DDBJ databases">
        <title>Genome sequencing for Strongylocentrotus purpuratus.</title>
        <authorList>
            <person name="Murali S."/>
            <person name="Liu Y."/>
            <person name="Vee V."/>
            <person name="English A."/>
            <person name="Wang M."/>
            <person name="Skinner E."/>
            <person name="Han Y."/>
            <person name="Muzny D.M."/>
            <person name="Worley K.C."/>
            <person name="Gibbs R.A."/>
        </authorList>
    </citation>
    <scope>NUCLEOTIDE SEQUENCE</scope>
</reference>
<dbReference type="GO" id="GO:0005737">
    <property type="term" value="C:cytoplasm"/>
    <property type="evidence" value="ECO:0000318"/>
    <property type="project" value="GO_Central"/>
</dbReference>
<sequence>MATANTILLEAAAEDISSIDLFSKTHEYKGVTMFEMSMPEIYESLNTWETRPDDVYLITFPKSGTHWIMEIAHLIMNDLQADKINREAMLFALDQAMSNKVDDVTKVTPGHEVMAKWRSPRIMASHLLEEFAPDQIKKRSKVIYFSRNPKDAAVSYFKFLGPTFPDEMEGWKGFLRLFLSEKMIGGSWFRHVKGWWALRDQPNVLCCKYEDFHKDLRGSIKRVADFLDRPLSDENLNKIVELTEMKGMQKTYQQLEEKMGATGRSMTRLFGQLPFLRKGKVGGWKDEFTVAENEYFDKVYQQNMEGSGLEFKFEL</sequence>
<dbReference type="PANTHER" id="PTHR11783">
    <property type="entry name" value="SULFOTRANSFERASE SULT"/>
    <property type="match status" value="1"/>
</dbReference>
<comment type="similarity">
    <text evidence="1">Belongs to the sulfotransferase 1 family.</text>
</comment>
<dbReference type="InterPro" id="IPR000863">
    <property type="entry name" value="Sulfotransferase_dom"/>
</dbReference>
<reference evidence="4" key="2">
    <citation type="submission" date="2021-01" db="UniProtKB">
        <authorList>
            <consortium name="EnsemblMetazoa"/>
        </authorList>
    </citation>
    <scope>IDENTIFICATION</scope>
</reference>
<protein>
    <recommendedName>
        <fullName evidence="3">Sulfotransferase domain-containing protein</fullName>
    </recommendedName>
</protein>
<dbReference type="OrthoDB" id="205623at2759"/>
<proteinExistence type="inferred from homology"/>
<feature type="domain" description="Sulfotransferase" evidence="3">
    <location>
        <begin position="52"/>
        <end position="308"/>
    </location>
</feature>
<dbReference type="SUPFAM" id="SSF52540">
    <property type="entry name" value="P-loop containing nucleoside triphosphate hydrolases"/>
    <property type="match status" value="1"/>
</dbReference>
<accession>A0A7M7P085</accession>
<evidence type="ECO:0000256" key="2">
    <source>
        <dbReference type="ARBA" id="ARBA00022679"/>
    </source>
</evidence>
<dbReference type="AlphaFoldDB" id="A0A7M7P085"/>
<dbReference type="GO" id="GO:0051923">
    <property type="term" value="P:sulfation"/>
    <property type="evidence" value="ECO:0000318"/>
    <property type="project" value="GO_Central"/>
</dbReference>
<name>A0A7M7P085_STRPU</name>
<dbReference type="RefSeq" id="XP_030843935.1">
    <property type="nucleotide sequence ID" value="XM_030988075.1"/>
</dbReference>
<dbReference type="Pfam" id="PF00685">
    <property type="entry name" value="Sulfotransfer_1"/>
    <property type="match status" value="1"/>
</dbReference>
<organism evidence="4 5">
    <name type="scientific">Strongylocentrotus purpuratus</name>
    <name type="common">Purple sea urchin</name>
    <dbReference type="NCBI Taxonomy" id="7668"/>
    <lineage>
        <taxon>Eukaryota</taxon>
        <taxon>Metazoa</taxon>
        <taxon>Echinodermata</taxon>
        <taxon>Eleutherozoa</taxon>
        <taxon>Echinozoa</taxon>
        <taxon>Echinoidea</taxon>
        <taxon>Euechinoidea</taxon>
        <taxon>Echinacea</taxon>
        <taxon>Camarodonta</taxon>
        <taxon>Echinidea</taxon>
        <taxon>Strongylocentrotidae</taxon>
        <taxon>Strongylocentrotus</taxon>
    </lineage>
</organism>
<evidence type="ECO:0000259" key="3">
    <source>
        <dbReference type="Pfam" id="PF00685"/>
    </source>
</evidence>
<dbReference type="EnsemblMetazoa" id="XM_030988075">
    <property type="protein sequence ID" value="XP_030843935"/>
    <property type="gene ID" value="LOC100889488"/>
</dbReference>
<keyword evidence="5" id="KW-1185">Reference proteome</keyword>
<evidence type="ECO:0000313" key="5">
    <source>
        <dbReference type="Proteomes" id="UP000007110"/>
    </source>
</evidence>
<dbReference type="GeneID" id="100889488"/>
<dbReference type="GO" id="GO:0008146">
    <property type="term" value="F:sulfotransferase activity"/>
    <property type="evidence" value="ECO:0000318"/>
    <property type="project" value="GO_Central"/>
</dbReference>
<dbReference type="InParanoid" id="A0A7M7P085"/>
<evidence type="ECO:0000313" key="4">
    <source>
        <dbReference type="EnsemblMetazoa" id="XP_030843935"/>
    </source>
</evidence>
<dbReference type="Gene3D" id="3.40.50.300">
    <property type="entry name" value="P-loop containing nucleotide triphosphate hydrolases"/>
    <property type="match status" value="1"/>
</dbReference>
<keyword evidence="2" id="KW-0808">Transferase</keyword>
<dbReference type="OMA" id="RIMATHC"/>